<dbReference type="RefSeq" id="WP_219083926.1">
    <property type="nucleotide sequence ID" value="NZ_CP079216.1"/>
</dbReference>
<keyword evidence="1" id="KW-0732">Signal</keyword>
<evidence type="ECO:0000313" key="2">
    <source>
        <dbReference type="EMBL" id="QXT64000.1"/>
    </source>
</evidence>
<keyword evidence="3" id="KW-1185">Reference proteome</keyword>
<gene>
    <name evidence="2" type="ORF">KDB89_05980</name>
</gene>
<proteinExistence type="predicted"/>
<feature type="signal peptide" evidence="1">
    <location>
        <begin position="1"/>
        <end position="30"/>
    </location>
</feature>
<reference evidence="2 3" key="1">
    <citation type="submission" date="2021-07" db="EMBL/GenBank/DDBJ databases">
        <title>complete genome sequencing of Tessaracoccus sp.J1M15.</title>
        <authorList>
            <person name="Bae J.-W."/>
            <person name="Kim D.-y."/>
        </authorList>
    </citation>
    <scope>NUCLEOTIDE SEQUENCE [LARGE SCALE GENOMIC DNA]</scope>
    <source>
        <strain evidence="2 3">J1M15</strain>
    </source>
</reference>
<dbReference type="EMBL" id="CP079216">
    <property type="protein sequence ID" value="QXT64000.1"/>
    <property type="molecule type" value="Genomic_DNA"/>
</dbReference>
<dbReference type="Proteomes" id="UP000824504">
    <property type="component" value="Chromosome"/>
</dbReference>
<organism evidence="2 3">
    <name type="scientific">Tessaracoccus palaemonis</name>
    <dbReference type="NCBI Taxonomy" id="2829499"/>
    <lineage>
        <taxon>Bacteria</taxon>
        <taxon>Bacillati</taxon>
        <taxon>Actinomycetota</taxon>
        <taxon>Actinomycetes</taxon>
        <taxon>Propionibacteriales</taxon>
        <taxon>Propionibacteriaceae</taxon>
        <taxon>Tessaracoccus</taxon>
    </lineage>
</organism>
<name>A0ABX8SMX5_9ACTN</name>
<accession>A0ABX8SMX5</accession>
<evidence type="ECO:0008006" key="4">
    <source>
        <dbReference type="Google" id="ProtNLM"/>
    </source>
</evidence>
<evidence type="ECO:0000313" key="3">
    <source>
        <dbReference type="Proteomes" id="UP000824504"/>
    </source>
</evidence>
<sequence length="510" mass="52345">MRALHLRAASAGVVLGLVATGLAIAMPADAADTASIAGSVTYPTGVTAIEAMTRAYAYPASGATYNDDADSWTAVATVAEDGSFVITGLAAGSYKVLFDGFGADAAARWWPAADDFESAASVTVGEGEQVGIDAELDAGSTISGTVVGGTVSEGLGWALAYRRETGGWRTEGSAEIADDGSYRIEGMRAGTYRLMYSAVGGFEGDLDGEAFTGWQEWSGDAMSSAKASPVTLTAEQDLTGVDADLDTVAGVRTWPTVSGTARVGSTLKATAGAWPAGTKLTYRWYADGQLIPGAKSSTWKLTAAQRGARVTVGVFGRKTTDVGWEATFSAASATVAAGTLSTATPTVSGTAVVGTKLKAKPGTWTGGTKLTYRWYANGRAISKATGSTYTLTSAQKGKKITVKVTGTLNGYTTAGRTSKASTKVATAATPKISGTAKVGKKLKAKAGTWTGGMKLAYRWYANGTAISKATASTFTVKKAQKGKMITVKVTGRKSGYPTVSRTSKATSKVR</sequence>
<evidence type="ECO:0000256" key="1">
    <source>
        <dbReference type="SAM" id="SignalP"/>
    </source>
</evidence>
<protein>
    <recommendedName>
        <fullName evidence="4">Alpha-amylase</fullName>
    </recommendedName>
</protein>
<feature type="chain" id="PRO_5045620170" description="Alpha-amylase" evidence="1">
    <location>
        <begin position="31"/>
        <end position="510"/>
    </location>
</feature>